<reference evidence="1 2" key="1">
    <citation type="submission" date="2020-01" db="EMBL/GenBank/DDBJ databases">
        <title>Identification and distribution of gene clusters putatively required for synthesis of sphingolipid metabolism inhibitors in phylogenetically diverse species of the filamentous fungus Fusarium.</title>
        <authorList>
            <person name="Kim H.-S."/>
            <person name="Busman M."/>
            <person name="Brown D.W."/>
            <person name="Divon H."/>
            <person name="Uhlig S."/>
            <person name="Proctor R.H."/>
        </authorList>
    </citation>
    <scope>NUCLEOTIDE SEQUENCE [LARGE SCALE GENOMIC DNA]</scope>
    <source>
        <strain evidence="1 2">NRRL 20459</strain>
    </source>
</reference>
<dbReference type="AlphaFoldDB" id="A0A8H4LPS4"/>
<organism evidence="1 2">
    <name type="scientific">Fusarium albosuccineum</name>
    <dbReference type="NCBI Taxonomy" id="1237068"/>
    <lineage>
        <taxon>Eukaryota</taxon>
        <taxon>Fungi</taxon>
        <taxon>Dikarya</taxon>
        <taxon>Ascomycota</taxon>
        <taxon>Pezizomycotina</taxon>
        <taxon>Sordariomycetes</taxon>
        <taxon>Hypocreomycetidae</taxon>
        <taxon>Hypocreales</taxon>
        <taxon>Nectriaceae</taxon>
        <taxon>Fusarium</taxon>
        <taxon>Fusarium decemcellulare species complex</taxon>
    </lineage>
</organism>
<name>A0A8H4LPS4_9HYPO</name>
<protein>
    <submittedName>
        <fullName evidence="1">Methyl transferase</fullName>
    </submittedName>
</protein>
<comment type="caution">
    <text evidence="1">The sequence shown here is derived from an EMBL/GenBank/DDBJ whole genome shotgun (WGS) entry which is preliminary data.</text>
</comment>
<keyword evidence="2" id="KW-1185">Reference proteome</keyword>
<evidence type="ECO:0000313" key="1">
    <source>
        <dbReference type="EMBL" id="KAF4471554.1"/>
    </source>
</evidence>
<dbReference type="SUPFAM" id="SSF53335">
    <property type="entry name" value="S-adenosyl-L-methionine-dependent methyltransferases"/>
    <property type="match status" value="1"/>
</dbReference>
<dbReference type="EMBL" id="JAADYS010000190">
    <property type="protein sequence ID" value="KAF4471554.1"/>
    <property type="molecule type" value="Genomic_DNA"/>
</dbReference>
<dbReference type="Proteomes" id="UP000554235">
    <property type="component" value="Unassembled WGS sequence"/>
</dbReference>
<dbReference type="GO" id="GO:0016740">
    <property type="term" value="F:transferase activity"/>
    <property type="evidence" value="ECO:0007669"/>
    <property type="project" value="UniProtKB-KW"/>
</dbReference>
<dbReference type="OrthoDB" id="2013972at2759"/>
<proteinExistence type="predicted"/>
<gene>
    <name evidence="1" type="ORF">FALBO_1520</name>
</gene>
<evidence type="ECO:0000313" key="2">
    <source>
        <dbReference type="Proteomes" id="UP000554235"/>
    </source>
</evidence>
<dbReference type="InterPro" id="IPR029063">
    <property type="entry name" value="SAM-dependent_MTases_sf"/>
</dbReference>
<keyword evidence="1" id="KW-0808">Transferase</keyword>
<sequence>MDILHQVLLIARDNKLFRAPITRQSPRIMDLGAGTGIWAIQVADEHTAIDHLPPSNTGDRHLTPGFGYVEQVEIDWTPRWDDDDKKPADSQFQHWAELFLAGMDNFNRSAGVELKIPDG</sequence>
<accession>A0A8H4LPS4</accession>